<evidence type="ECO:0000256" key="1">
    <source>
        <dbReference type="SAM" id="Phobius"/>
    </source>
</evidence>
<evidence type="ECO:0000313" key="3">
    <source>
        <dbReference type="EMBL" id="ERT07953.1"/>
    </source>
</evidence>
<evidence type="ECO:0000259" key="2">
    <source>
        <dbReference type="Pfam" id="PF09835"/>
    </source>
</evidence>
<dbReference type="Proteomes" id="UP000017127">
    <property type="component" value="Unassembled WGS sequence"/>
</dbReference>
<proteinExistence type="predicted"/>
<dbReference type="PANTHER" id="PTHR40547">
    <property type="entry name" value="SLL0298 PROTEIN"/>
    <property type="match status" value="1"/>
</dbReference>
<keyword evidence="1" id="KW-1133">Transmembrane helix</keyword>
<feature type="domain" description="DUF2062" evidence="2">
    <location>
        <begin position="13"/>
        <end position="156"/>
    </location>
</feature>
<dbReference type="PATRIC" id="fig|1348334.3.peg.2075"/>
<reference evidence="3 4" key="1">
    <citation type="journal article" date="2013" name="Front. Microbiol.">
        <title>Comparative genomic analyses of the cyanobacterium, Lyngbya aestuarii BL J, a powerful hydrogen producer.</title>
        <authorList>
            <person name="Kothari A."/>
            <person name="Vaughn M."/>
            <person name="Garcia-Pichel F."/>
        </authorList>
    </citation>
    <scope>NUCLEOTIDE SEQUENCE [LARGE SCALE GENOMIC DNA]</scope>
    <source>
        <strain evidence="3 4">BL J</strain>
    </source>
</reference>
<sequence length="182" mass="20818">MRRFKLLYRYCGRWLRRLYRRVMAMKGTPEYLARGLALGVFAGCFPFFGLQILMGVSFAVVFRGHKLLAAAGTWVSNPLTYVPIFLFNYKIGRLLLGSQQPLFEDWGSLHSIEDILAVGAEFAICLLFGCCVIGTMSGISTYLASLKIIRHWRKQQVKQVWNLHKISSKIPPKRRKQELGES</sequence>
<name>U7QJA2_9CYAN</name>
<evidence type="ECO:0000313" key="4">
    <source>
        <dbReference type="Proteomes" id="UP000017127"/>
    </source>
</evidence>
<dbReference type="AlphaFoldDB" id="U7QJA2"/>
<keyword evidence="4" id="KW-1185">Reference proteome</keyword>
<dbReference type="Pfam" id="PF09835">
    <property type="entry name" value="DUF2062"/>
    <property type="match status" value="1"/>
</dbReference>
<feature type="transmembrane region" description="Helical" evidence="1">
    <location>
        <begin position="31"/>
        <end position="54"/>
    </location>
</feature>
<dbReference type="PANTHER" id="PTHR40547:SF1">
    <property type="entry name" value="SLL0298 PROTEIN"/>
    <property type="match status" value="1"/>
</dbReference>
<feature type="transmembrane region" description="Helical" evidence="1">
    <location>
        <begin position="115"/>
        <end position="144"/>
    </location>
</feature>
<gene>
    <name evidence="3" type="ORF">M595_2138</name>
</gene>
<comment type="caution">
    <text evidence="3">The sequence shown here is derived from an EMBL/GenBank/DDBJ whole genome shotgun (WGS) entry which is preliminary data.</text>
</comment>
<dbReference type="InterPro" id="IPR018639">
    <property type="entry name" value="DUF2062"/>
</dbReference>
<accession>U7QJA2</accession>
<keyword evidence="1" id="KW-0812">Transmembrane</keyword>
<keyword evidence="1" id="KW-0472">Membrane</keyword>
<dbReference type="EMBL" id="AUZM01000016">
    <property type="protein sequence ID" value="ERT07953.1"/>
    <property type="molecule type" value="Genomic_DNA"/>
</dbReference>
<organism evidence="3 4">
    <name type="scientific">Lyngbya aestuarii BL J</name>
    <dbReference type="NCBI Taxonomy" id="1348334"/>
    <lineage>
        <taxon>Bacteria</taxon>
        <taxon>Bacillati</taxon>
        <taxon>Cyanobacteriota</taxon>
        <taxon>Cyanophyceae</taxon>
        <taxon>Oscillatoriophycideae</taxon>
        <taxon>Oscillatoriales</taxon>
        <taxon>Microcoleaceae</taxon>
        <taxon>Lyngbya</taxon>
    </lineage>
</organism>
<protein>
    <recommendedName>
        <fullName evidence="2">DUF2062 domain-containing protein</fullName>
    </recommendedName>
</protein>